<reference evidence="3 4" key="1">
    <citation type="submission" date="2021-06" db="EMBL/GenBank/DDBJ databases">
        <title>Caerostris extrusa draft genome.</title>
        <authorList>
            <person name="Kono N."/>
            <person name="Arakawa K."/>
        </authorList>
    </citation>
    <scope>NUCLEOTIDE SEQUENCE [LARGE SCALE GENOMIC DNA]</scope>
</reference>
<dbReference type="EMBL" id="BPLR01009291">
    <property type="protein sequence ID" value="GIY30911.1"/>
    <property type="molecule type" value="Genomic_DNA"/>
</dbReference>
<feature type="chain" id="PRO_5043484103" evidence="2">
    <location>
        <begin position="24"/>
        <end position="99"/>
    </location>
</feature>
<gene>
    <name evidence="3" type="primary">AVEN_159059_1</name>
    <name evidence="3" type="ORF">CEXT_549661</name>
</gene>
<feature type="signal peptide" evidence="2">
    <location>
        <begin position="1"/>
        <end position="23"/>
    </location>
</feature>
<accession>A0AAV4SE23</accession>
<comment type="caution">
    <text evidence="3">The sequence shown here is derived from an EMBL/GenBank/DDBJ whole genome shotgun (WGS) entry which is preliminary data.</text>
</comment>
<sequence length="99" mass="11345">MNYQIIFLVIASILLAREALVSSGPVTEIDCDTMIGKYNLKFKELYRILMANGGIPGFHAMVRKAQRIPSLRLRFGKRDQPTWAEPNPSYDVEKDHYTD</sequence>
<organism evidence="3 4">
    <name type="scientific">Caerostris extrusa</name>
    <name type="common">Bark spider</name>
    <name type="synonym">Caerostris bankana</name>
    <dbReference type="NCBI Taxonomy" id="172846"/>
    <lineage>
        <taxon>Eukaryota</taxon>
        <taxon>Metazoa</taxon>
        <taxon>Ecdysozoa</taxon>
        <taxon>Arthropoda</taxon>
        <taxon>Chelicerata</taxon>
        <taxon>Arachnida</taxon>
        <taxon>Araneae</taxon>
        <taxon>Araneomorphae</taxon>
        <taxon>Entelegynae</taxon>
        <taxon>Araneoidea</taxon>
        <taxon>Araneidae</taxon>
        <taxon>Caerostris</taxon>
    </lineage>
</organism>
<proteinExistence type="predicted"/>
<evidence type="ECO:0000313" key="4">
    <source>
        <dbReference type="Proteomes" id="UP001054945"/>
    </source>
</evidence>
<name>A0AAV4SE23_CAEEX</name>
<evidence type="ECO:0000313" key="3">
    <source>
        <dbReference type="EMBL" id="GIY30911.1"/>
    </source>
</evidence>
<dbReference type="Proteomes" id="UP001054945">
    <property type="component" value="Unassembled WGS sequence"/>
</dbReference>
<keyword evidence="2" id="KW-0732">Signal</keyword>
<keyword evidence="4" id="KW-1185">Reference proteome</keyword>
<evidence type="ECO:0000256" key="1">
    <source>
        <dbReference type="SAM" id="MobiDB-lite"/>
    </source>
</evidence>
<dbReference type="AlphaFoldDB" id="A0AAV4SE23"/>
<evidence type="ECO:0000256" key="2">
    <source>
        <dbReference type="SAM" id="SignalP"/>
    </source>
</evidence>
<feature type="region of interest" description="Disordered" evidence="1">
    <location>
        <begin position="79"/>
        <end position="99"/>
    </location>
</feature>
<protein>
    <submittedName>
        <fullName evidence="3">Uncharacterized protein</fullName>
    </submittedName>
</protein>